<keyword evidence="4 7" id="KW-0238">DNA-binding</keyword>
<dbReference type="AlphaFoldDB" id="A0A4Z0W6R1"/>
<evidence type="ECO:0000313" key="11">
    <source>
        <dbReference type="Proteomes" id="UP000297475"/>
    </source>
</evidence>
<gene>
    <name evidence="7 10" type="primary">betI</name>
    <name evidence="10" type="ORF">E4656_17495</name>
</gene>
<name>A0A4Z0W6R1_9GAMM</name>
<evidence type="ECO:0000256" key="1">
    <source>
        <dbReference type="ARBA" id="ARBA00004719"/>
    </source>
</evidence>
<comment type="pathway">
    <text evidence="1 7">Amine and polyamine biosynthesis; betaine biosynthesis via choline pathway [regulation].</text>
</comment>
<keyword evidence="3 7" id="KW-0805">Transcription regulation</keyword>
<evidence type="ECO:0000313" key="10">
    <source>
        <dbReference type="EMBL" id="TGG90730.1"/>
    </source>
</evidence>
<dbReference type="InterPro" id="IPR039538">
    <property type="entry name" value="BetI_C"/>
</dbReference>
<evidence type="ECO:0000256" key="7">
    <source>
        <dbReference type="HAMAP-Rule" id="MF_00768"/>
    </source>
</evidence>
<comment type="function">
    <text evidence="6">Repressor involved in the biosynthesis of the osmoprotectant glycine betaine. It represses transcription of the choline transporter BetT and the genes of BetAB involved in the synthesis of glycine betaine.</text>
</comment>
<dbReference type="NCBIfam" id="TIGR03384">
    <property type="entry name" value="betaine_BetI"/>
    <property type="match status" value="1"/>
</dbReference>
<dbReference type="HAMAP" id="MF_00768">
    <property type="entry name" value="HTH_type_BetI"/>
    <property type="match status" value="1"/>
</dbReference>
<evidence type="ECO:0000256" key="5">
    <source>
        <dbReference type="ARBA" id="ARBA00023163"/>
    </source>
</evidence>
<dbReference type="RefSeq" id="WP_135484610.1">
    <property type="nucleotide sequence ID" value="NZ_SRMF01000011.1"/>
</dbReference>
<dbReference type="SUPFAM" id="SSF48498">
    <property type="entry name" value="Tetracyclin repressor-like, C-terminal domain"/>
    <property type="match status" value="1"/>
</dbReference>
<dbReference type="Pfam" id="PF00440">
    <property type="entry name" value="TetR_N"/>
    <property type="match status" value="1"/>
</dbReference>
<dbReference type="PANTHER" id="PTHR30055">
    <property type="entry name" value="HTH-TYPE TRANSCRIPTIONAL REGULATOR RUTR"/>
    <property type="match status" value="1"/>
</dbReference>
<comment type="function">
    <text evidence="7">Repressor involved in choline regulation of the bet genes.</text>
</comment>
<dbReference type="InterPro" id="IPR017757">
    <property type="entry name" value="Tscrpt_rep_BetI"/>
</dbReference>
<dbReference type="PROSITE" id="PS01081">
    <property type="entry name" value="HTH_TETR_1"/>
    <property type="match status" value="1"/>
</dbReference>
<dbReference type="Proteomes" id="UP000297475">
    <property type="component" value="Unassembled WGS sequence"/>
</dbReference>
<protein>
    <recommendedName>
        <fullName evidence="7">HTH-type transcriptional regulator BetI</fullName>
    </recommendedName>
</protein>
<dbReference type="InterPro" id="IPR001647">
    <property type="entry name" value="HTH_TetR"/>
</dbReference>
<dbReference type="OrthoDB" id="7618612at2"/>
<dbReference type="PANTHER" id="PTHR30055:SF234">
    <property type="entry name" value="HTH-TYPE TRANSCRIPTIONAL REGULATOR BETI"/>
    <property type="match status" value="1"/>
</dbReference>
<keyword evidence="5 7" id="KW-0804">Transcription</keyword>
<feature type="domain" description="HTH tetR-type" evidence="9">
    <location>
        <begin position="8"/>
        <end position="68"/>
    </location>
</feature>
<sequence>MPRFNVEPIRRRQLIEATLRVIEDHGFQGTTIGRISAASGLSVGIVSHYFGGKQGLLEATMRHLLTELRNDMRRFMADYPRTPEGRLQAIVDANFSGVQTQSKSARTWLIFWSQAAHSPDLARLQRVNERRLYSNLVHSLRPLLPAHAVSGTAHTIAAMIDGFWLRTALSEGRIGHTQAVELCKAYIDQAIHAGAEHEPTDTYPAQSGATR</sequence>
<organism evidence="10 11">
    <name type="scientific">Natronospirillum operosum</name>
    <dbReference type="NCBI Taxonomy" id="2759953"/>
    <lineage>
        <taxon>Bacteria</taxon>
        <taxon>Pseudomonadati</taxon>
        <taxon>Pseudomonadota</taxon>
        <taxon>Gammaproteobacteria</taxon>
        <taxon>Oceanospirillales</taxon>
        <taxon>Natronospirillaceae</taxon>
        <taxon>Natronospirillum</taxon>
    </lineage>
</organism>
<reference evidence="10 11" key="1">
    <citation type="submission" date="2019-04" db="EMBL/GenBank/DDBJ databases">
        <title>Natronospirillum operosus gen. nov., sp. nov., a haloalkaliphilic satellite isolated from decaying biomass of laboratory culture of cyanobacterium Geitlerinema sp. and proposal of Natronospirillaceae fam. nov. and Saccharospirillaceae fam. nov.</title>
        <authorList>
            <person name="Kevbrin V."/>
            <person name="Boltyanskaya Y."/>
            <person name="Koziaeva V."/>
            <person name="Grouzdev D.S."/>
            <person name="Park M."/>
            <person name="Cho J."/>
        </authorList>
    </citation>
    <scope>NUCLEOTIDE SEQUENCE [LARGE SCALE GENOMIC DNA]</scope>
    <source>
        <strain evidence="10 11">G-116</strain>
    </source>
</reference>
<keyword evidence="11" id="KW-1185">Reference proteome</keyword>
<dbReference type="GO" id="GO:0045892">
    <property type="term" value="P:negative regulation of DNA-templated transcription"/>
    <property type="evidence" value="ECO:0007669"/>
    <property type="project" value="UniProtKB-UniRule"/>
</dbReference>
<dbReference type="GO" id="GO:0000976">
    <property type="term" value="F:transcription cis-regulatory region binding"/>
    <property type="evidence" value="ECO:0007669"/>
    <property type="project" value="TreeGrafter"/>
</dbReference>
<dbReference type="EMBL" id="SRMF01000011">
    <property type="protein sequence ID" value="TGG90730.1"/>
    <property type="molecule type" value="Genomic_DNA"/>
</dbReference>
<dbReference type="InterPro" id="IPR009057">
    <property type="entry name" value="Homeodomain-like_sf"/>
</dbReference>
<evidence type="ECO:0000256" key="4">
    <source>
        <dbReference type="ARBA" id="ARBA00023125"/>
    </source>
</evidence>
<accession>A0A4Z0W6R1</accession>
<dbReference type="InterPro" id="IPR023772">
    <property type="entry name" value="DNA-bd_HTH_TetR-type_CS"/>
</dbReference>
<evidence type="ECO:0000256" key="6">
    <source>
        <dbReference type="ARBA" id="ARBA00024936"/>
    </source>
</evidence>
<dbReference type="UniPathway" id="UPA00529"/>
<dbReference type="InterPro" id="IPR036271">
    <property type="entry name" value="Tet_transcr_reg_TetR-rel_C_sf"/>
</dbReference>
<dbReference type="GO" id="GO:0019285">
    <property type="term" value="P:glycine betaine biosynthetic process from choline"/>
    <property type="evidence" value="ECO:0007669"/>
    <property type="project" value="UniProtKB-UniRule"/>
</dbReference>
<dbReference type="InterPro" id="IPR050109">
    <property type="entry name" value="HTH-type_TetR-like_transc_reg"/>
</dbReference>
<evidence type="ECO:0000259" key="9">
    <source>
        <dbReference type="PROSITE" id="PS50977"/>
    </source>
</evidence>
<dbReference type="NCBIfam" id="NF001978">
    <property type="entry name" value="PRK00767.1"/>
    <property type="match status" value="1"/>
</dbReference>
<evidence type="ECO:0000256" key="2">
    <source>
        <dbReference type="ARBA" id="ARBA00022491"/>
    </source>
</evidence>
<evidence type="ECO:0000256" key="8">
    <source>
        <dbReference type="PROSITE-ProRule" id="PRU00335"/>
    </source>
</evidence>
<dbReference type="SUPFAM" id="SSF46689">
    <property type="entry name" value="Homeodomain-like"/>
    <property type="match status" value="1"/>
</dbReference>
<comment type="caution">
    <text evidence="10">The sequence shown here is derived from an EMBL/GenBank/DDBJ whole genome shotgun (WGS) entry which is preliminary data.</text>
</comment>
<feature type="DNA-binding region" description="H-T-H motif" evidence="7 8">
    <location>
        <begin position="31"/>
        <end position="50"/>
    </location>
</feature>
<dbReference type="PROSITE" id="PS50977">
    <property type="entry name" value="HTH_TETR_2"/>
    <property type="match status" value="1"/>
</dbReference>
<proteinExistence type="inferred from homology"/>
<dbReference type="Gene3D" id="1.10.357.10">
    <property type="entry name" value="Tetracycline Repressor, domain 2"/>
    <property type="match status" value="1"/>
</dbReference>
<dbReference type="Pfam" id="PF13977">
    <property type="entry name" value="TetR_C_6"/>
    <property type="match status" value="1"/>
</dbReference>
<dbReference type="GO" id="GO:0003700">
    <property type="term" value="F:DNA-binding transcription factor activity"/>
    <property type="evidence" value="ECO:0007669"/>
    <property type="project" value="UniProtKB-UniRule"/>
</dbReference>
<evidence type="ECO:0000256" key="3">
    <source>
        <dbReference type="ARBA" id="ARBA00023015"/>
    </source>
</evidence>
<keyword evidence="2 7" id="KW-0678">Repressor</keyword>